<evidence type="ECO:0000256" key="1">
    <source>
        <dbReference type="SAM" id="MobiDB-lite"/>
    </source>
</evidence>
<sequence length="988" mass="105797">MVHIIPLFVGERRLDTGNAVQYPDSSPVGEAMQQLGDRWQAAAERYEQRKAQQQAFDTEIAARRLNGELAQAEADAVANSPADGAGLHQAMYGQVDPYTGQVVKTGLFDTLFGNFLKQVPPELCAGLAARKEALRAVGGRRMAAQQNQRRKQYEQDQVAEVHTAELSNVARSDPNDTSAFDASRQVGLDLLAKMDLDPRIRLQAEAAWRASAAKERMQALIAQDPRRAAEILSAGPGASDGMGETVRAQLGAGAEAGRAAVKGDRIKKSPDLMVAQAFDERPPEANPKVDAAGPHPFVAGTTNDQIDELYRRASVASTASMMNVRAVFEQAKLNAPRELMYWGTYSGEIPNPGDIENLYSVEEGGKQISTFVRNLKVGRAAFELLALPNDALEAIASDAQPDGNGDPPQQDAQESIAASAAKQVLQERRDPARFVFMIDPATADAWNAWPGTTSSGDEALQRAIALSVAGQKQLGVKDIQPFPQQVLRYINRRLTDPNVSKADKDALMGQLADATSDPAIRAAMFRQLYRFGMARLVHNTAMELQMTPAEAHAAELEQAAKVGLLPKGELWEYNPTLREKAGALVAGDGRPYGLRADIARALVGSAGLGNEGISVADLTPFLGGVLSSQEAWRALEAGQYQEAALDALGVVPTAGLGGRVGKKVAGDVAEGILGKTAKEAASLAKPTEEFASRSASIYDPQAKSARSLLDDYPYAVIADDNEKLLIDPRTGRHLSDPATGRLLYDPEGRALGGKTVVGRRVVGGEDVAVVPEEHDAIAEAAIGSRITADEARAFSRGEFGKYVVVRGPNGPERSIHILNTLRGSDAVKVGAHEMGHMIDDLAGKIVGHDRVGPVRMIDQDGIKAELRWLYNDLNNPTLQQARAAGRPVEQSASKVYRGFGPEQMGYKKGIEADRELMAEAIRAYMANPNYMKTVAPKTAARIRAYVNEHKDLKHIIQFNSVVGTAGGAAGAGAALGSDSSISERGQAQ</sequence>
<evidence type="ECO:0008006" key="4">
    <source>
        <dbReference type="Google" id="ProtNLM"/>
    </source>
</evidence>
<accession>A0A0K2VYM7</accession>
<dbReference type="GO" id="GO:0008237">
    <property type="term" value="F:metallopeptidase activity"/>
    <property type="evidence" value="ECO:0007669"/>
    <property type="project" value="InterPro"/>
</dbReference>
<dbReference type="AlphaFoldDB" id="A0A0K2VYM7"/>
<gene>
    <name evidence="2" type="ORF">MPL1032_200017</name>
</gene>
<dbReference type="Proteomes" id="UP000182888">
    <property type="component" value="Unassembled WGS sequence"/>
</dbReference>
<protein>
    <recommendedName>
        <fullName evidence="4">Large polyvalent protein-associated domain-containing protein</fullName>
    </recommendedName>
</protein>
<proteinExistence type="predicted"/>
<evidence type="ECO:0000313" key="2">
    <source>
        <dbReference type="EMBL" id="CDX57043.1"/>
    </source>
</evidence>
<organism evidence="2 3">
    <name type="scientific">Mesorhizobium plurifarium</name>
    <dbReference type="NCBI Taxonomy" id="69974"/>
    <lineage>
        <taxon>Bacteria</taxon>
        <taxon>Pseudomonadati</taxon>
        <taxon>Pseudomonadota</taxon>
        <taxon>Alphaproteobacteria</taxon>
        <taxon>Hyphomicrobiales</taxon>
        <taxon>Phyllobacteriaceae</taxon>
        <taxon>Mesorhizobium</taxon>
    </lineage>
</organism>
<feature type="region of interest" description="Disordered" evidence="1">
    <location>
        <begin position="397"/>
        <end position="416"/>
    </location>
</feature>
<dbReference type="Gene3D" id="3.40.390.10">
    <property type="entry name" value="Collagenase (Catalytic Domain)"/>
    <property type="match status" value="1"/>
</dbReference>
<name>A0A0K2VYM7_MESPL</name>
<reference evidence="3" key="1">
    <citation type="submission" date="2014-08" db="EMBL/GenBank/DDBJ databases">
        <authorList>
            <person name="Edwards T."/>
        </authorList>
    </citation>
    <scope>NUCLEOTIDE SEQUENCE [LARGE SCALE GENOMIC DNA]</scope>
</reference>
<dbReference type="InterPro" id="IPR024079">
    <property type="entry name" value="MetalloPept_cat_dom_sf"/>
</dbReference>
<dbReference type="EMBL" id="CCND01000013">
    <property type="protein sequence ID" value="CDX57043.1"/>
    <property type="molecule type" value="Genomic_DNA"/>
</dbReference>
<evidence type="ECO:0000313" key="3">
    <source>
        <dbReference type="Proteomes" id="UP000182888"/>
    </source>
</evidence>